<dbReference type="Proteomes" id="UP000031307">
    <property type="component" value="Unassembled WGS sequence"/>
</dbReference>
<feature type="domain" description="Peptidase M1 alanyl aminopeptidase C-terminal" evidence="16">
    <location>
        <begin position="579"/>
        <end position="900"/>
    </location>
</feature>
<dbReference type="GO" id="GO:0016285">
    <property type="term" value="F:alanyl aminopeptidase activity"/>
    <property type="evidence" value="ECO:0007669"/>
    <property type="project" value="UniProtKB-EC"/>
</dbReference>
<dbReference type="FunFam" id="2.60.40.1730:FF:000005">
    <property type="entry name" value="Aminopeptidase N"/>
    <property type="match status" value="1"/>
</dbReference>
<dbReference type="InterPro" id="IPR042097">
    <property type="entry name" value="Aminopeptidase_N-like_N_sf"/>
</dbReference>
<evidence type="ECO:0000256" key="4">
    <source>
        <dbReference type="ARBA" id="ARBA00012564"/>
    </source>
</evidence>
<dbReference type="Gene3D" id="3.30.2010.30">
    <property type="match status" value="1"/>
</dbReference>
<dbReference type="AlphaFoldDB" id="A0A0C1E816"/>
<evidence type="ECO:0000259" key="17">
    <source>
        <dbReference type="Pfam" id="PF17900"/>
    </source>
</evidence>
<dbReference type="InterPro" id="IPR038438">
    <property type="entry name" value="PepN_Ig-like_sf"/>
</dbReference>
<dbReference type="Gene3D" id="2.60.40.1730">
    <property type="entry name" value="tricorn interacting facor f3 domain"/>
    <property type="match status" value="1"/>
</dbReference>
<dbReference type="Gene3D" id="1.10.390.10">
    <property type="entry name" value="Neutral Protease Domain 2"/>
    <property type="match status" value="1"/>
</dbReference>
<keyword evidence="6 18" id="KW-0031">Aminopeptidase</keyword>
<evidence type="ECO:0000313" key="18">
    <source>
        <dbReference type="EMBL" id="KIA76288.1"/>
    </source>
</evidence>
<accession>A0A0C1E816</accession>
<evidence type="ECO:0000256" key="2">
    <source>
        <dbReference type="ARBA" id="ARBA00001947"/>
    </source>
</evidence>
<reference evidence="18 19" key="1">
    <citation type="journal article" date="2014" name="Mol. Biol. Evol.">
        <title>Massive expansion of Ubiquitination-related gene families within the Chlamydiae.</title>
        <authorList>
            <person name="Domman D."/>
            <person name="Collingro A."/>
            <person name="Lagkouvardos I."/>
            <person name="Gehre L."/>
            <person name="Weinmaier T."/>
            <person name="Rattei T."/>
            <person name="Subtil A."/>
            <person name="Horn M."/>
        </authorList>
    </citation>
    <scope>NUCLEOTIDE SEQUENCE [LARGE SCALE GENOMIC DNA]</scope>
    <source>
        <strain evidence="18 19">OEW1</strain>
    </source>
</reference>
<evidence type="ECO:0000256" key="1">
    <source>
        <dbReference type="ARBA" id="ARBA00000098"/>
    </source>
</evidence>
<dbReference type="InterPro" id="IPR012779">
    <property type="entry name" value="Peptidase_M1_pepN"/>
</dbReference>
<dbReference type="EMBL" id="JSAM01000123">
    <property type="protein sequence ID" value="KIA76288.1"/>
    <property type="molecule type" value="Genomic_DNA"/>
</dbReference>
<comment type="function">
    <text evidence="13">Aminopeptidase N is involved in the degradation of intracellular peptides generated by protein breakdown during normal growth as well as in response to nutrient starvation.</text>
</comment>
<dbReference type="InterPro" id="IPR035414">
    <property type="entry name" value="Peptidase_M1_pepN_Ig-like"/>
</dbReference>
<keyword evidence="11" id="KW-0482">Metalloprotease</keyword>
<dbReference type="PATRIC" id="fig|83552.4.peg.2573"/>
<dbReference type="InterPro" id="IPR024601">
    <property type="entry name" value="Peptidase_M1_pepN_C"/>
</dbReference>
<dbReference type="MEROPS" id="M01.005"/>
<evidence type="ECO:0000256" key="9">
    <source>
        <dbReference type="ARBA" id="ARBA00022801"/>
    </source>
</evidence>
<dbReference type="InterPro" id="IPR014782">
    <property type="entry name" value="Peptidase_M1_dom"/>
</dbReference>
<sequence length="915" mass="104478">MCAFDEAKTFRIIRTRRILTTKSRSMKSDAPKPIYLTDYKSPDYLIEKVDLHFDLEDEKTKVTSKLFIKQSETGKGAPLVLTGEHMQLLSVKMNGEPLSPSQYQVDEKSLTIPALNPTCTLEITTEINPKGNTALDGLYKSGGIFCTQNEPEGFRRITYFLDRPDVMSKYTTTIVADKARFPLLLSNGNLIGKGDLANGKHWAQWEDPFAKPCYLFALVAGDLGCIENVYTTRSGRKVDLKIYCDKGNESKCHHAMQSLIHSMKWDEDVFGLEYDLDIYMIVAVDSFNMGAMENKGLNVFNTNCVMADAESATDDNFTRVEKVIAHEYFHNWTGNRITCRDWFQLTLKEGLTVFRDQEFSADMGTVHRIEDVQALRELQFAEDAGPMAHPIKPSSYIQINNFYTTTVYKKGAEVIRMIHTLIGKEKFRKGIDKYFELYDGQAVTTDDFVHAMELASEKDLTQFKRWYTQSGTPHVDLGFKYDAEKKRFEMTVAQSSAPTPDGSEKLPFYFPFKVGLLNDKGESLSFMAPGSSEKSMETVLCISKDKETFIFEDVASKPIPSVNRDFTAPITLIAPYSRHDYALLMAYDPNQFNRWDASQTLATQVLLEMVEELHEGQDPMIDEDFMEAFGKILTDPLLDKALKAKLISLPSEEMLHQKQKEIDFDGVHLMREFAILELATRYEDELLKIYQECHSDAEYTFDAVSVSNRTLKNLCLSYLSATYKPEFTRLCEQQFSKAKNMTDQFSALVMLNQIDSPSRQKVLDQFYARWKHDPLVMCKWLAVQASCKLDGTLEKVKALTHDPVFDFKVPNLVRALFVSFMDNHVHFNANNGEGYAFLADTIIHLDPMNSQIAAKLAGGFKKYAKLDFLRKKVMKEQLERILAQKNISNNLYEIVYKTLKSDQNGRTNATPVFWF</sequence>
<evidence type="ECO:0000256" key="13">
    <source>
        <dbReference type="ARBA" id="ARBA00059739"/>
    </source>
</evidence>
<evidence type="ECO:0000256" key="8">
    <source>
        <dbReference type="ARBA" id="ARBA00022723"/>
    </source>
</evidence>
<dbReference type="NCBIfam" id="TIGR02414">
    <property type="entry name" value="pepN_proteo"/>
    <property type="match status" value="1"/>
</dbReference>
<keyword evidence="8" id="KW-0479">Metal-binding</keyword>
<evidence type="ECO:0000256" key="11">
    <source>
        <dbReference type="ARBA" id="ARBA00023049"/>
    </source>
</evidence>
<evidence type="ECO:0000256" key="6">
    <source>
        <dbReference type="ARBA" id="ARBA00022438"/>
    </source>
</evidence>
<dbReference type="GO" id="GO:0008237">
    <property type="term" value="F:metallopeptidase activity"/>
    <property type="evidence" value="ECO:0007669"/>
    <property type="project" value="UniProtKB-KW"/>
</dbReference>
<gene>
    <name evidence="18" type="primary">pepN</name>
    <name evidence="18" type="ORF">DB43_AM00030</name>
</gene>
<feature type="domain" description="Aminopeptidase N-like N-terminal" evidence="17">
    <location>
        <begin position="51"/>
        <end position="215"/>
    </location>
</feature>
<evidence type="ECO:0000259" key="15">
    <source>
        <dbReference type="Pfam" id="PF11940"/>
    </source>
</evidence>
<dbReference type="InterPro" id="IPR037144">
    <property type="entry name" value="Peptidase_M1_pepN_C_sf"/>
</dbReference>
<dbReference type="Pfam" id="PF17900">
    <property type="entry name" value="Peptidase_M1_N"/>
    <property type="match status" value="1"/>
</dbReference>
<dbReference type="PANTHER" id="PTHR46322:SF1">
    <property type="entry name" value="PUROMYCIN-SENSITIVE AMINOPEPTIDASE"/>
    <property type="match status" value="1"/>
</dbReference>
<keyword evidence="7" id="KW-0645">Protease</keyword>
<dbReference type="SUPFAM" id="SSF55486">
    <property type="entry name" value="Metalloproteases ('zincins'), catalytic domain"/>
    <property type="match status" value="1"/>
</dbReference>
<comment type="cofactor">
    <cofactor evidence="2">
        <name>Zn(2+)</name>
        <dbReference type="ChEBI" id="CHEBI:29105"/>
    </cofactor>
</comment>
<dbReference type="Pfam" id="PF01433">
    <property type="entry name" value="Peptidase_M1"/>
    <property type="match status" value="1"/>
</dbReference>
<proteinExistence type="inferred from homology"/>
<dbReference type="GO" id="GO:0006508">
    <property type="term" value="P:proteolysis"/>
    <property type="evidence" value="ECO:0007669"/>
    <property type="project" value="UniProtKB-KW"/>
</dbReference>
<dbReference type="Pfam" id="PF11940">
    <property type="entry name" value="DUF3458"/>
    <property type="match status" value="1"/>
</dbReference>
<dbReference type="Gene3D" id="1.25.50.10">
    <property type="entry name" value="Peptidase M1, alanyl aminopeptidase, C-terminal domain"/>
    <property type="match status" value="1"/>
</dbReference>
<name>A0A0C1E816_9BACT</name>
<dbReference type="InterPro" id="IPR045357">
    <property type="entry name" value="Aminopeptidase_N-like_N"/>
</dbReference>
<dbReference type="SUPFAM" id="SSF63737">
    <property type="entry name" value="Leukotriene A4 hydrolase N-terminal domain"/>
    <property type="match status" value="1"/>
</dbReference>
<organism evidence="18 19">
    <name type="scientific">Parachlamydia acanthamoebae</name>
    <dbReference type="NCBI Taxonomy" id="83552"/>
    <lineage>
        <taxon>Bacteria</taxon>
        <taxon>Pseudomonadati</taxon>
        <taxon>Chlamydiota</taxon>
        <taxon>Chlamydiia</taxon>
        <taxon>Parachlamydiales</taxon>
        <taxon>Parachlamydiaceae</taxon>
        <taxon>Parachlamydia</taxon>
    </lineage>
</organism>
<evidence type="ECO:0000256" key="12">
    <source>
        <dbReference type="ARBA" id="ARBA00029840"/>
    </source>
</evidence>
<evidence type="ECO:0000259" key="14">
    <source>
        <dbReference type="Pfam" id="PF01433"/>
    </source>
</evidence>
<keyword evidence="10" id="KW-0862">Zinc</keyword>
<dbReference type="FunFam" id="2.60.40.1840:FF:000001">
    <property type="entry name" value="Aminopeptidase N"/>
    <property type="match status" value="1"/>
</dbReference>
<feature type="domain" description="Peptidase M1 alanyl aminopeptidase Ig-like fold" evidence="15">
    <location>
        <begin position="471"/>
        <end position="572"/>
    </location>
</feature>
<dbReference type="EC" id="3.4.11.2" evidence="4"/>
<comment type="similarity">
    <text evidence="3">Belongs to the peptidase M1 family.</text>
</comment>
<dbReference type="CDD" id="cd09600">
    <property type="entry name" value="M1_APN"/>
    <property type="match status" value="1"/>
</dbReference>
<dbReference type="InterPro" id="IPR027268">
    <property type="entry name" value="Peptidase_M4/M1_CTD_sf"/>
</dbReference>
<dbReference type="PANTHER" id="PTHR46322">
    <property type="entry name" value="PUROMYCIN-SENSITIVE AMINOPEPTIDASE"/>
    <property type="match status" value="1"/>
</dbReference>
<dbReference type="FunFam" id="3.30.2010.30:FF:000002">
    <property type="entry name" value="Putative aminopeptidase N"/>
    <property type="match status" value="1"/>
</dbReference>
<dbReference type="Gene3D" id="2.60.40.1840">
    <property type="match status" value="1"/>
</dbReference>
<feature type="domain" description="Peptidase M1 membrane alanine aminopeptidase" evidence="14">
    <location>
        <begin position="255"/>
        <end position="466"/>
    </location>
</feature>
<comment type="caution">
    <text evidence="18">The sequence shown here is derived from an EMBL/GenBank/DDBJ whole genome shotgun (WGS) entry which is preliminary data.</text>
</comment>
<comment type="catalytic activity">
    <reaction evidence="1">
        <text>Release of an N-terminal amino acid, Xaa-|-Yaa- from a peptide, amide or arylamide. Xaa is preferably Ala, but may be most amino acids including Pro (slow action). When a terminal hydrophobic residue is followed by a prolyl residue, the two may be released as an intact Xaa-Pro dipeptide.</text>
        <dbReference type="EC" id="3.4.11.2"/>
    </reaction>
</comment>
<dbReference type="GO" id="GO:0008270">
    <property type="term" value="F:zinc ion binding"/>
    <property type="evidence" value="ECO:0007669"/>
    <property type="project" value="InterPro"/>
</dbReference>
<dbReference type="PRINTS" id="PR00756">
    <property type="entry name" value="ALADIPTASE"/>
</dbReference>
<evidence type="ECO:0000256" key="3">
    <source>
        <dbReference type="ARBA" id="ARBA00010136"/>
    </source>
</evidence>
<keyword evidence="9 18" id="KW-0378">Hydrolase</keyword>
<evidence type="ECO:0000259" key="16">
    <source>
        <dbReference type="Pfam" id="PF17432"/>
    </source>
</evidence>
<protein>
    <recommendedName>
        <fullName evidence="5">Aminopeptidase N</fullName>
        <ecNumber evidence="4">3.4.11.2</ecNumber>
    </recommendedName>
    <alternativeName>
        <fullName evidence="12">Alpha-aminoacylpeptide hydrolase</fullName>
    </alternativeName>
</protein>
<dbReference type="InterPro" id="IPR001930">
    <property type="entry name" value="Peptidase_M1"/>
</dbReference>
<evidence type="ECO:0000256" key="7">
    <source>
        <dbReference type="ARBA" id="ARBA00022670"/>
    </source>
</evidence>
<dbReference type="Pfam" id="PF17432">
    <property type="entry name" value="DUF3458_C"/>
    <property type="match status" value="1"/>
</dbReference>
<evidence type="ECO:0000256" key="5">
    <source>
        <dbReference type="ARBA" id="ARBA00015611"/>
    </source>
</evidence>
<evidence type="ECO:0000256" key="10">
    <source>
        <dbReference type="ARBA" id="ARBA00022833"/>
    </source>
</evidence>
<evidence type="ECO:0000313" key="19">
    <source>
        <dbReference type="Proteomes" id="UP000031307"/>
    </source>
</evidence>